<reference evidence="5 6" key="1">
    <citation type="journal article" date="2019" name="Sci. Rep.">
        <title>A high-quality genome of Eragrostis curvula grass provides insights into Poaceae evolution and supports new strategies to enhance forage quality.</title>
        <authorList>
            <person name="Carballo J."/>
            <person name="Santos B.A.C.M."/>
            <person name="Zappacosta D."/>
            <person name="Garbus I."/>
            <person name="Selva J.P."/>
            <person name="Gallo C.A."/>
            <person name="Diaz A."/>
            <person name="Albertini E."/>
            <person name="Caccamo M."/>
            <person name="Echenique V."/>
        </authorList>
    </citation>
    <scope>NUCLEOTIDE SEQUENCE [LARGE SCALE GENOMIC DNA]</scope>
    <source>
        <strain evidence="6">cv. Victoria</strain>
        <tissue evidence="5">Leaf</tissue>
    </source>
</reference>
<evidence type="ECO:0000313" key="5">
    <source>
        <dbReference type="EMBL" id="TVU40288.1"/>
    </source>
</evidence>
<evidence type="ECO:0000256" key="1">
    <source>
        <dbReference type="ARBA" id="ARBA00006227"/>
    </source>
</evidence>
<evidence type="ECO:0000313" key="6">
    <source>
        <dbReference type="Proteomes" id="UP000324897"/>
    </source>
</evidence>
<protein>
    <recommendedName>
        <fullName evidence="7">60S ribosomal protein L13a</fullName>
    </recommendedName>
</protein>
<accession>A0A5J9VWH5</accession>
<dbReference type="OrthoDB" id="1882297at2759"/>
<dbReference type="Proteomes" id="UP000324897">
    <property type="component" value="Chromosome 4"/>
</dbReference>
<dbReference type="InterPro" id="IPR036899">
    <property type="entry name" value="Ribosomal_uL13_sf"/>
</dbReference>
<keyword evidence="3 4" id="KW-0687">Ribonucleoprotein</keyword>
<dbReference type="GO" id="GO:0003735">
    <property type="term" value="F:structural constituent of ribosome"/>
    <property type="evidence" value="ECO:0007669"/>
    <property type="project" value="InterPro"/>
</dbReference>
<dbReference type="GO" id="GO:0006412">
    <property type="term" value="P:translation"/>
    <property type="evidence" value="ECO:0007669"/>
    <property type="project" value="InterPro"/>
</dbReference>
<dbReference type="HAMAP" id="MF_01366">
    <property type="entry name" value="Ribosomal_uL13"/>
    <property type="match status" value="1"/>
</dbReference>
<feature type="non-terminal residue" evidence="5">
    <location>
        <position position="1"/>
    </location>
</feature>
<proteinExistence type="inferred from homology"/>
<dbReference type="Pfam" id="PF00572">
    <property type="entry name" value="Ribosomal_L13"/>
    <property type="match status" value="1"/>
</dbReference>
<dbReference type="CDD" id="cd00392">
    <property type="entry name" value="Ribosomal_L13"/>
    <property type="match status" value="1"/>
</dbReference>
<organism evidence="5 6">
    <name type="scientific">Eragrostis curvula</name>
    <name type="common">weeping love grass</name>
    <dbReference type="NCBI Taxonomy" id="38414"/>
    <lineage>
        <taxon>Eukaryota</taxon>
        <taxon>Viridiplantae</taxon>
        <taxon>Streptophyta</taxon>
        <taxon>Embryophyta</taxon>
        <taxon>Tracheophyta</taxon>
        <taxon>Spermatophyta</taxon>
        <taxon>Magnoliopsida</taxon>
        <taxon>Liliopsida</taxon>
        <taxon>Poales</taxon>
        <taxon>Poaceae</taxon>
        <taxon>PACMAD clade</taxon>
        <taxon>Chloridoideae</taxon>
        <taxon>Eragrostideae</taxon>
        <taxon>Eragrostidinae</taxon>
        <taxon>Eragrostis</taxon>
    </lineage>
</organism>
<keyword evidence="6" id="KW-1185">Reference proteome</keyword>
<evidence type="ECO:0000256" key="4">
    <source>
        <dbReference type="RuleBase" id="RU003877"/>
    </source>
</evidence>
<dbReference type="GO" id="GO:0017148">
    <property type="term" value="P:negative regulation of translation"/>
    <property type="evidence" value="ECO:0007669"/>
    <property type="project" value="TreeGrafter"/>
</dbReference>
<dbReference type="FunFam" id="3.90.1180.10:FF:000002">
    <property type="entry name" value="60S ribosomal protein L16"/>
    <property type="match status" value="1"/>
</dbReference>
<sequence length="242" mass="27058">MISWVQRLVPNPCAVNSFPAAATATLATHRNPIPPAAKMVSNSGELAVVVDARDHMMGRLSSIVSKALLKGQAVDVVRCEEIAVSGGLVRQKSKFARFLRKRMNTKPSHGPLHHRSPSRIFWRAVRGMIPHKTARGEAALARLRAFDGVPPPYDRTKRMVIPEALKVLRLQPGHKFCRLGDLAKEVGWNHQDTIKELEEKRKEKAKIAYDRKKQLTKMRALAEKAAEEKLGSQLDILAPIKY</sequence>
<dbReference type="Gene3D" id="3.90.1180.10">
    <property type="entry name" value="Ribosomal protein L13"/>
    <property type="match status" value="1"/>
</dbReference>
<dbReference type="AlphaFoldDB" id="A0A5J9VWH5"/>
<dbReference type="GO" id="GO:0022625">
    <property type="term" value="C:cytosolic large ribosomal subunit"/>
    <property type="evidence" value="ECO:0007669"/>
    <property type="project" value="TreeGrafter"/>
</dbReference>
<comment type="similarity">
    <text evidence="1 4">Belongs to the universal ribosomal protein uL13 family.</text>
</comment>
<dbReference type="Gramene" id="TVU40288">
    <property type="protein sequence ID" value="TVU40288"/>
    <property type="gene ID" value="EJB05_13745"/>
</dbReference>
<keyword evidence="2 4" id="KW-0689">Ribosomal protein</keyword>
<dbReference type="Gene3D" id="6.10.250.3250">
    <property type="match status" value="1"/>
</dbReference>
<dbReference type="InterPro" id="IPR005822">
    <property type="entry name" value="Ribosomal_uL13"/>
</dbReference>
<dbReference type="PROSITE" id="PS00783">
    <property type="entry name" value="RIBOSOMAL_L13"/>
    <property type="match status" value="1"/>
</dbReference>
<dbReference type="SUPFAM" id="SSF52161">
    <property type="entry name" value="Ribosomal protein L13"/>
    <property type="match status" value="1"/>
</dbReference>
<evidence type="ECO:0008006" key="7">
    <source>
        <dbReference type="Google" id="ProtNLM"/>
    </source>
</evidence>
<dbReference type="InterPro" id="IPR005755">
    <property type="entry name" value="Ribosomal_uL13_euk/arc"/>
</dbReference>
<evidence type="ECO:0000256" key="3">
    <source>
        <dbReference type="ARBA" id="ARBA00023274"/>
    </source>
</evidence>
<dbReference type="GO" id="GO:0003729">
    <property type="term" value="F:mRNA binding"/>
    <property type="evidence" value="ECO:0007669"/>
    <property type="project" value="TreeGrafter"/>
</dbReference>
<evidence type="ECO:0000256" key="2">
    <source>
        <dbReference type="ARBA" id="ARBA00022980"/>
    </source>
</evidence>
<dbReference type="NCBIfam" id="TIGR01077">
    <property type="entry name" value="L13_A_E"/>
    <property type="match status" value="1"/>
</dbReference>
<name>A0A5J9VWH5_9POAL</name>
<dbReference type="PANTHER" id="PTHR11545:SF19">
    <property type="entry name" value="OS07G0109500 PROTEIN"/>
    <property type="match status" value="1"/>
</dbReference>
<dbReference type="PANTHER" id="PTHR11545">
    <property type="entry name" value="RIBOSOMAL PROTEIN L13"/>
    <property type="match status" value="1"/>
</dbReference>
<dbReference type="InterPro" id="IPR023563">
    <property type="entry name" value="Ribosomal_uL13_CS"/>
</dbReference>
<gene>
    <name evidence="5" type="ORF">EJB05_13745</name>
</gene>
<dbReference type="FunFam" id="6.10.250.3250:FF:000001">
    <property type="entry name" value="60S ribosomal protein L13a"/>
    <property type="match status" value="1"/>
</dbReference>
<dbReference type="EMBL" id="RWGY01000007">
    <property type="protein sequence ID" value="TVU40288.1"/>
    <property type="molecule type" value="Genomic_DNA"/>
</dbReference>
<comment type="caution">
    <text evidence="5">The sequence shown here is derived from an EMBL/GenBank/DDBJ whole genome shotgun (WGS) entry which is preliminary data.</text>
</comment>